<evidence type="ECO:0000256" key="7">
    <source>
        <dbReference type="SAM" id="Phobius"/>
    </source>
</evidence>
<evidence type="ECO:0000313" key="11">
    <source>
        <dbReference type="Proteomes" id="UP000515297"/>
    </source>
</evidence>
<dbReference type="InterPro" id="IPR027417">
    <property type="entry name" value="P-loop_NTPase"/>
</dbReference>
<protein>
    <submittedName>
        <fullName evidence="10">ABC transporter ATP-binding protein</fullName>
    </submittedName>
</protein>
<gene>
    <name evidence="10" type="ORF">H4O24_13225</name>
</gene>
<dbReference type="RefSeq" id="WP_185884107.1">
    <property type="nucleotide sequence ID" value="NZ_CP060052.1"/>
</dbReference>
<proteinExistence type="predicted"/>
<dbReference type="InterPro" id="IPR003439">
    <property type="entry name" value="ABC_transporter-like_ATP-bd"/>
</dbReference>
<dbReference type="Gene3D" id="3.40.50.300">
    <property type="entry name" value="P-loop containing nucleotide triphosphate hydrolases"/>
    <property type="match status" value="1"/>
</dbReference>
<evidence type="ECO:0000256" key="3">
    <source>
        <dbReference type="ARBA" id="ARBA00022741"/>
    </source>
</evidence>
<dbReference type="InterPro" id="IPR011527">
    <property type="entry name" value="ABC1_TM_dom"/>
</dbReference>
<dbReference type="AlphaFoldDB" id="A0A7G6VT03"/>
<dbReference type="PROSITE" id="PS50929">
    <property type="entry name" value="ABC_TM1F"/>
    <property type="match status" value="1"/>
</dbReference>
<dbReference type="Pfam" id="PF00664">
    <property type="entry name" value="ABC_membrane"/>
    <property type="match status" value="1"/>
</dbReference>
<feature type="domain" description="ABC transmembrane type-1" evidence="9">
    <location>
        <begin position="17"/>
        <end position="262"/>
    </location>
</feature>
<dbReference type="InterPro" id="IPR039421">
    <property type="entry name" value="Type_1_exporter"/>
</dbReference>
<dbReference type="GO" id="GO:0140359">
    <property type="term" value="F:ABC-type transporter activity"/>
    <property type="evidence" value="ECO:0007669"/>
    <property type="project" value="InterPro"/>
</dbReference>
<keyword evidence="5 7" id="KW-1133">Transmembrane helix</keyword>
<dbReference type="InterPro" id="IPR003593">
    <property type="entry name" value="AAA+_ATPase"/>
</dbReference>
<evidence type="ECO:0000256" key="2">
    <source>
        <dbReference type="ARBA" id="ARBA00022692"/>
    </source>
</evidence>
<dbReference type="SUPFAM" id="SSF90123">
    <property type="entry name" value="ABC transporter transmembrane region"/>
    <property type="match status" value="1"/>
</dbReference>
<dbReference type="Pfam" id="PF00005">
    <property type="entry name" value="ABC_tran"/>
    <property type="match status" value="1"/>
</dbReference>
<feature type="transmembrane region" description="Helical" evidence="7">
    <location>
        <begin position="226"/>
        <end position="253"/>
    </location>
</feature>
<accession>A0A7G6VT03</accession>
<evidence type="ECO:0000256" key="4">
    <source>
        <dbReference type="ARBA" id="ARBA00022840"/>
    </source>
</evidence>
<evidence type="ECO:0000256" key="6">
    <source>
        <dbReference type="ARBA" id="ARBA00023136"/>
    </source>
</evidence>
<feature type="transmembrane region" description="Helical" evidence="7">
    <location>
        <begin position="31"/>
        <end position="54"/>
    </location>
</feature>
<dbReference type="SMART" id="SM00382">
    <property type="entry name" value="AAA"/>
    <property type="match status" value="1"/>
</dbReference>
<comment type="subcellular location">
    <subcellularLocation>
        <location evidence="1">Cell membrane</location>
        <topology evidence="1">Multi-pass membrane protein</topology>
    </subcellularLocation>
</comment>
<keyword evidence="6 7" id="KW-0472">Membrane</keyword>
<feature type="transmembrane region" description="Helical" evidence="7">
    <location>
        <begin position="115"/>
        <end position="146"/>
    </location>
</feature>
<dbReference type="PROSITE" id="PS00211">
    <property type="entry name" value="ABC_TRANSPORTER_1"/>
    <property type="match status" value="1"/>
</dbReference>
<dbReference type="EMBL" id="CP060052">
    <property type="protein sequence ID" value="QNE04868.1"/>
    <property type="molecule type" value="Genomic_DNA"/>
</dbReference>
<keyword evidence="2 7" id="KW-0812">Transmembrane</keyword>
<keyword evidence="4 10" id="KW-0067">ATP-binding</keyword>
<dbReference type="Proteomes" id="UP000515297">
    <property type="component" value="Chromosome"/>
</dbReference>
<dbReference type="GO" id="GO:0016887">
    <property type="term" value="F:ATP hydrolysis activity"/>
    <property type="evidence" value="ECO:0007669"/>
    <property type="project" value="InterPro"/>
</dbReference>
<dbReference type="PANTHER" id="PTHR24221">
    <property type="entry name" value="ATP-BINDING CASSETTE SUB-FAMILY B"/>
    <property type="match status" value="1"/>
</dbReference>
<evidence type="ECO:0000256" key="5">
    <source>
        <dbReference type="ARBA" id="ARBA00022989"/>
    </source>
</evidence>
<dbReference type="GO" id="GO:0034040">
    <property type="term" value="F:ATPase-coupled lipid transmembrane transporter activity"/>
    <property type="evidence" value="ECO:0007669"/>
    <property type="project" value="TreeGrafter"/>
</dbReference>
<dbReference type="InterPro" id="IPR036640">
    <property type="entry name" value="ABC1_TM_sf"/>
</dbReference>
<dbReference type="InterPro" id="IPR017871">
    <property type="entry name" value="ABC_transporter-like_CS"/>
</dbReference>
<evidence type="ECO:0000313" key="10">
    <source>
        <dbReference type="EMBL" id="QNE04868.1"/>
    </source>
</evidence>
<evidence type="ECO:0000259" key="8">
    <source>
        <dbReference type="PROSITE" id="PS50893"/>
    </source>
</evidence>
<organism evidence="10 11">
    <name type="scientific">Croceicoccus marinus</name>
    <dbReference type="NCBI Taxonomy" id="450378"/>
    <lineage>
        <taxon>Bacteria</taxon>
        <taxon>Pseudomonadati</taxon>
        <taxon>Pseudomonadota</taxon>
        <taxon>Alphaproteobacteria</taxon>
        <taxon>Sphingomonadales</taxon>
        <taxon>Erythrobacteraceae</taxon>
        <taxon>Croceicoccus</taxon>
    </lineage>
</organism>
<dbReference type="PANTHER" id="PTHR24221:SF654">
    <property type="entry name" value="ATP-BINDING CASSETTE SUB-FAMILY B MEMBER 6"/>
    <property type="match status" value="1"/>
</dbReference>
<reference evidence="10 11" key="1">
    <citation type="submission" date="2020-08" db="EMBL/GenBank/DDBJ databases">
        <authorList>
            <person name="Liu G."/>
            <person name="Sun C."/>
        </authorList>
    </citation>
    <scope>NUCLEOTIDE SEQUENCE [LARGE SCALE GENOMIC DNA]</scope>
    <source>
        <strain evidence="10 11">OT19</strain>
    </source>
</reference>
<dbReference type="PROSITE" id="PS50893">
    <property type="entry name" value="ABC_TRANSPORTER_2"/>
    <property type="match status" value="1"/>
</dbReference>
<sequence length="545" mass="59088">MTGSPQIGGGGQLQELLIALADFVSPTQQTLVIAGAILALITFKNLVGFLGAAINSAIYRRSGHLVRTAVAGKITRLPYSDLLAFQPSRLLNIISRETWATTEAIQARIAIATRILVAGIFLAFLVALSWQMTLAVGAGVIIIQLVHRLLSRTLHSGSSVIARENASLASRMLHLIHGGQLIRLYGRQNAEVHDFERLSDRIGQLIFRQDLRKAVLGPMTDVLQSILFLAIILGAYAMGMSIPVIAAYAVLLYRLQPQVRGVQESDAQVKALSGSLDEVNWILSADEEATTELRPPSTEAVPPASEISLNNVSVSYPGQEDSFALRELDALIIRGRPIAVVGRSGSGKTTLINLLCRLISAQTGEIYYGDTPLSDIDLIAWRKRISVVSQDVELVEGSICHNVASGAPEATREDIEKALIDADAIDFVRALPKGMDSHVSYRATNLSLGQRARIALARGLVRQPEILILDEATNGLDLISAESILTVIRNISRDRFVIVVSHQPDTISFCEDVIVLENGEKKFAGARNASNREELMTMLQTQNGS</sequence>
<keyword evidence="3" id="KW-0547">Nucleotide-binding</keyword>
<feature type="domain" description="ABC transporter" evidence="8">
    <location>
        <begin position="307"/>
        <end position="543"/>
    </location>
</feature>
<dbReference type="Gene3D" id="1.20.1560.10">
    <property type="entry name" value="ABC transporter type 1, transmembrane domain"/>
    <property type="match status" value="1"/>
</dbReference>
<dbReference type="GO" id="GO:0005524">
    <property type="term" value="F:ATP binding"/>
    <property type="evidence" value="ECO:0007669"/>
    <property type="project" value="UniProtKB-KW"/>
</dbReference>
<evidence type="ECO:0000256" key="1">
    <source>
        <dbReference type="ARBA" id="ARBA00004651"/>
    </source>
</evidence>
<evidence type="ECO:0000259" key="9">
    <source>
        <dbReference type="PROSITE" id="PS50929"/>
    </source>
</evidence>
<name>A0A7G6VT03_9SPHN</name>
<dbReference type="GO" id="GO:0005886">
    <property type="term" value="C:plasma membrane"/>
    <property type="evidence" value="ECO:0007669"/>
    <property type="project" value="UniProtKB-SubCell"/>
</dbReference>
<dbReference type="SUPFAM" id="SSF52540">
    <property type="entry name" value="P-loop containing nucleoside triphosphate hydrolases"/>
    <property type="match status" value="1"/>
</dbReference>